<name>A0AAF3EXC0_9BILA</name>
<protein>
    <submittedName>
        <fullName evidence="2">Uncharacterized protein</fullName>
    </submittedName>
</protein>
<sequence length="133" mass="14768">MEFFLIRQNTLAQLNEQAAKIEGVEPEKENAHNLTVRAQSLLDEAQKKLDEKIAADEKAARVEAKLLEIKVVPESVAALAQAPQQEIPQDDQDVLKRQEDATEVDIGKLQEKLGQVFSLNPNFSTKAATQTFA</sequence>
<dbReference type="WBParaSite" id="MBELARI_LOCUS18203">
    <property type="protein sequence ID" value="MBELARI_LOCUS18203"/>
    <property type="gene ID" value="MBELARI_LOCUS18203"/>
</dbReference>
<dbReference type="AlphaFoldDB" id="A0AAF3EXC0"/>
<proteinExistence type="predicted"/>
<evidence type="ECO:0000313" key="2">
    <source>
        <dbReference type="WBParaSite" id="MBELARI_LOCUS18203"/>
    </source>
</evidence>
<reference evidence="2" key="1">
    <citation type="submission" date="2024-02" db="UniProtKB">
        <authorList>
            <consortium name="WormBaseParasite"/>
        </authorList>
    </citation>
    <scope>IDENTIFICATION</scope>
</reference>
<evidence type="ECO:0000313" key="1">
    <source>
        <dbReference type="Proteomes" id="UP000887575"/>
    </source>
</evidence>
<accession>A0AAF3EXC0</accession>
<dbReference type="Proteomes" id="UP000887575">
    <property type="component" value="Unassembled WGS sequence"/>
</dbReference>
<keyword evidence="1" id="KW-1185">Reference proteome</keyword>
<organism evidence="1 2">
    <name type="scientific">Mesorhabditis belari</name>
    <dbReference type="NCBI Taxonomy" id="2138241"/>
    <lineage>
        <taxon>Eukaryota</taxon>
        <taxon>Metazoa</taxon>
        <taxon>Ecdysozoa</taxon>
        <taxon>Nematoda</taxon>
        <taxon>Chromadorea</taxon>
        <taxon>Rhabditida</taxon>
        <taxon>Rhabditina</taxon>
        <taxon>Rhabditomorpha</taxon>
        <taxon>Rhabditoidea</taxon>
        <taxon>Rhabditidae</taxon>
        <taxon>Mesorhabditinae</taxon>
        <taxon>Mesorhabditis</taxon>
    </lineage>
</organism>